<dbReference type="AlphaFoldDB" id="A0A2H0BTZ7"/>
<organism evidence="3 4">
    <name type="scientific">Candidatus Roizmanbacteria bacterium CG22_combo_CG10-13_8_21_14_all_38_20</name>
    <dbReference type="NCBI Taxonomy" id="1974862"/>
    <lineage>
        <taxon>Bacteria</taxon>
        <taxon>Candidatus Roizmaniibacteriota</taxon>
    </lineage>
</organism>
<dbReference type="InterPro" id="IPR028098">
    <property type="entry name" value="Glyco_trans_4-like_N"/>
</dbReference>
<dbReference type="SUPFAM" id="SSF53756">
    <property type="entry name" value="UDP-Glycosyltransferase/glycogen phosphorylase"/>
    <property type="match status" value="1"/>
</dbReference>
<dbReference type="PANTHER" id="PTHR45947:SF3">
    <property type="entry name" value="SULFOQUINOVOSYL TRANSFERASE SQD2"/>
    <property type="match status" value="1"/>
</dbReference>
<dbReference type="PANTHER" id="PTHR45947">
    <property type="entry name" value="SULFOQUINOVOSYL TRANSFERASE SQD2"/>
    <property type="match status" value="1"/>
</dbReference>
<dbReference type="InterPro" id="IPR001296">
    <property type="entry name" value="Glyco_trans_1"/>
</dbReference>
<dbReference type="Proteomes" id="UP000231246">
    <property type="component" value="Unassembled WGS sequence"/>
</dbReference>
<reference evidence="3 4" key="1">
    <citation type="submission" date="2017-09" db="EMBL/GenBank/DDBJ databases">
        <title>Depth-based differentiation of microbial function through sediment-hosted aquifers and enrichment of novel symbionts in the deep terrestrial subsurface.</title>
        <authorList>
            <person name="Probst A.J."/>
            <person name="Ladd B."/>
            <person name="Jarett J.K."/>
            <person name="Geller-Mcgrath D.E."/>
            <person name="Sieber C.M."/>
            <person name="Emerson J.B."/>
            <person name="Anantharaman K."/>
            <person name="Thomas B.C."/>
            <person name="Malmstrom R."/>
            <person name="Stieglmeier M."/>
            <person name="Klingl A."/>
            <person name="Woyke T."/>
            <person name="Ryan C.M."/>
            <person name="Banfield J.F."/>
        </authorList>
    </citation>
    <scope>NUCLEOTIDE SEQUENCE [LARGE SCALE GENOMIC DNA]</scope>
    <source>
        <strain evidence="3">CG22_combo_CG10-13_8_21_14_all_38_20</strain>
    </source>
</reference>
<evidence type="ECO:0008006" key="5">
    <source>
        <dbReference type="Google" id="ProtNLM"/>
    </source>
</evidence>
<dbReference type="Gene3D" id="3.40.50.2000">
    <property type="entry name" value="Glycogen Phosphorylase B"/>
    <property type="match status" value="2"/>
</dbReference>
<dbReference type="Pfam" id="PF00534">
    <property type="entry name" value="Glycos_transf_1"/>
    <property type="match status" value="1"/>
</dbReference>
<protein>
    <recommendedName>
        <fullName evidence="5">Glycosyl transferase family 1</fullName>
    </recommendedName>
</protein>
<gene>
    <name evidence="3" type="ORF">COW99_05180</name>
</gene>
<dbReference type="EMBL" id="PCTA01000033">
    <property type="protein sequence ID" value="PIP61157.1"/>
    <property type="molecule type" value="Genomic_DNA"/>
</dbReference>
<sequence length="421" mass="47557">MRIAYFTDMYPPQVNGVATSVANLAFEIANKGHDVMIFTPVMSGIKRSRPEHKRVEIVSLISIPTGFYPEFKLSLFDFSKVIKHLRRFKPDIIHFHTPFTVGLDAVVASRFLNVPLVGTHHAYLNAPMFSFIKSDIMQSLASTISVKYCRFFYSYCDLQLSPSRKLIKYLKKSKFKDNLQHLPNPVSLDNIQPRDEAKVARTVKKLGLTDNVVIHYGRLSLEKRVDYVIRAFAKAVKINPKLSLLIIGDGPATKDLVSLSKELEIGDKCHFTGYIENHKLISSGMLYVANVFITASPMENQPMVVLEAMAHGLPIIGVDQAGMTELMDKNGILVKKADVNALAKAILEITGNRTLQRKMSATSTKLSQQFAAPQVAEQALNYYNQTISKYKQKPHSNPWKLSRLKELTEQLRHELSRHLRD</sequence>
<name>A0A2H0BTZ7_9BACT</name>
<accession>A0A2H0BTZ7</accession>
<dbReference type="InterPro" id="IPR050194">
    <property type="entry name" value="Glycosyltransferase_grp1"/>
</dbReference>
<feature type="domain" description="Glycosyl transferase family 1" evidence="1">
    <location>
        <begin position="205"/>
        <end position="363"/>
    </location>
</feature>
<dbReference type="Pfam" id="PF13439">
    <property type="entry name" value="Glyco_transf_4"/>
    <property type="match status" value="1"/>
</dbReference>
<evidence type="ECO:0000259" key="2">
    <source>
        <dbReference type="Pfam" id="PF13439"/>
    </source>
</evidence>
<evidence type="ECO:0000259" key="1">
    <source>
        <dbReference type="Pfam" id="PF00534"/>
    </source>
</evidence>
<comment type="caution">
    <text evidence="3">The sequence shown here is derived from an EMBL/GenBank/DDBJ whole genome shotgun (WGS) entry which is preliminary data.</text>
</comment>
<dbReference type="GO" id="GO:0016757">
    <property type="term" value="F:glycosyltransferase activity"/>
    <property type="evidence" value="ECO:0007669"/>
    <property type="project" value="InterPro"/>
</dbReference>
<evidence type="ECO:0000313" key="4">
    <source>
        <dbReference type="Proteomes" id="UP000231246"/>
    </source>
</evidence>
<feature type="domain" description="Glycosyltransferase subfamily 4-like N-terminal" evidence="2">
    <location>
        <begin position="14"/>
        <end position="189"/>
    </location>
</feature>
<evidence type="ECO:0000313" key="3">
    <source>
        <dbReference type="EMBL" id="PIP61157.1"/>
    </source>
</evidence>
<proteinExistence type="predicted"/>